<dbReference type="SFLD" id="SFLDG01140">
    <property type="entry name" value="C2.B:_Phosphomannomutase_and_P"/>
    <property type="match status" value="1"/>
</dbReference>
<proteinExistence type="predicted"/>
<keyword evidence="1" id="KW-0378">Hydrolase</keyword>
<dbReference type="Proteomes" id="UP001595807">
    <property type="component" value="Unassembled WGS sequence"/>
</dbReference>
<evidence type="ECO:0000313" key="2">
    <source>
        <dbReference type="Proteomes" id="UP001595807"/>
    </source>
</evidence>
<organism evidence="1 2">
    <name type="scientific">Streptococcus caprae</name>
    <dbReference type="NCBI Taxonomy" id="1640501"/>
    <lineage>
        <taxon>Bacteria</taxon>
        <taxon>Bacillati</taxon>
        <taxon>Bacillota</taxon>
        <taxon>Bacilli</taxon>
        <taxon>Lactobacillales</taxon>
        <taxon>Streptococcaceae</taxon>
        <taxon>Streptococcus</taxon>
    </lineage>
</organism>
<dbReference type="PANTHER" id="PTHR10000">
    <property type="entry name" value="PHOSPHOSERINE PHOSPHATASE"/>
    <property type="match status" value="1"/>
</dbReference>
<dbReference type="PANTHER" id="PTHR10000:SF8">
    <property type="entry name" value="HAD SUPERFAMILY HYDROLASE-LIKE, TYPE 3"/>
    <property type="match status" value="1"/>
</dbReference>
<dbReference type="EC" id="3.1.3.-" evidence="1"/>
<dbReference type="PROSITE" id="PS01229">
    <property type="entry name" value="COF_2"/>
    <property type="match status" value="1"/>
</dbReference>
<dbReference type="SFLD" id="SFLDG01144">
    <property type="entry name" value="C2.B.4:_PGP_Like"/>
    <property type="match status" value="1"/>
</dbReference>
<dbReference type="NCBIfam" id="TIGR00099">
    <property type="entry name" value="Cof-subfamily"/>
    <property type="match status" value="1"/>
</dbReference>
<dbReference type="SUPFAM" id="SSF56784">
    <property type="entry name" value="HAD-like"/>
    <property type="match status" value="1"/>
</dbReference>
<dbReference type="Gene3D" id="3.30.1240.10">
    <property type="match status" value="1"/>
</dbReference>
<reference evidence="2" key="1">
    <citation type="journal article" date="2019" name="Int. J. Syst. Evol. Microbiol.">
        <title>The Global Catalogue of Microorganisms (GCM) 10K type strain sequencing project: providing services to taxonomists for standard genome sequencing and annotation.</title>
        <authorList>
            <consortium name="The Broad Institute Genomics Platform"/>
            <consortium name="The Broad Institute Genome Sequencing Center for Infectious Disease"/>
            <person name="Wu L."/>
            <person name="Ma J."/>
        </authorList>
    </citation>
    <scope>NUCLEOTIDE SEQUENCE [LARGE SCALE GENOMIC DNA]</scope>
    <source>
        <strain evidence="2">CCUG 67170</strain>
    </source>
</reference>
<name>A0ABV8CX13_9STRE</name>
<dbReference type="GO" id="GO:0016787">
    <property type="term" value="F:hydrolase activity"/>
    <property type="evidence" value="ECO:0007669"/>
    <property type="project" value="UniProtKB-KW"/>
</dbReference>
<dbReference type="Gene3D" id="3.40.50.1000">
    <property type="entry name" value="HAD superfamily/HAD-like"/>
    <property type="match status" value="1"/>
</dbReference>
<keyword evidence="2" id="KW-1185">Reference proteome</keyword>
<dbReference type="SFLD" id="SFLDS00003">
    <property type="entry name" value="Haloacid_Dehalogenase"/>
    <property type="match status" value="1"/>
</dbReference>
<dbReference type="InterPro" id="IPR036412">
    <property type="entry name" value="HAD-like_sf"/>
</dbReference>
<protein>
    <submittedName>
        <fullName evidence="1">Cof-type HAD-IIB family hydrolase</fullName>
        <ecNumber evidence="1">3.1.3.-</ecNumber>
    </submittedName>
</protein>
<accession>A0ABV8CX13</accession>
<dbReference type="EMBL" id="JBHRZV010000049">
    <property type="protein sequence ID" value="MFC3928371.1"/>
    <property type="molecule type" value="Genomic_DNA"/>
</dbReference>
<dbReference type="InterPro" id="IPR023214">
    <property type="entry name" value="HAD_sf"/>
</dbReference>
<dbReference type="Pfam" id="PF08282">
    <property type="entry name" value="Hydrolase_3"/>
    <property type="match status" value="1"/>
</dbReference>
<dbReference type="CDD" id="cd07516">
    <property type="entry name" value="HAD_Pase"/>
    <property type="match status" value="1"/>
</dbReference>
<dbReference type="RefSeq" id="WP_380426852.1">
    <property type="nucleotide sequence ID" value="NZ_JBHRZV010000049.1"/>
</dbReference>
<comment type="caution">
    <text evidence="1">The sequence shown here is derived from an EMBL/GenBank/DDBJ whole genome shotgun (WGS) entry which is preliminary data.</text>
</comment>
<dbReference type="NCBIfam" id="TIGR01484">
    <property type="entry name" value="HAD-SF-IIB"/>
    <property type="match status" value="1"/>
</dbReference>
<gene>
    <name evidence="1" type="ORF">ACFORF_07305</name>
</gene>
<dbReference type="InterPro" id="IPR006379">
    <property type="entry name" value="HAD-SF_hydro_IIB"/>
</dbReference>
<dbReference type="InterPro" id="IPR000150">
    <property type="entry name" value="Cof"/>
</dbReference>
<sequence length="270" mass="30022">MIKLIAIDLDGTLLDSQKQLSQENISTLQAATQAGVKIVICTGRPMTGVRPIFDQLGFTEQEYMIINNGCSTYETQNWELVHDYHLTAEELTRLYETVAEEDGIQLVISDSADHYYVVGEAPSDLVTYDASLVYTTPTQISLEDLLAKPDVQFQAMFMGEESLLNAFQDKYEDQLSQLFSTVRSQSYIFEAMPQGATKATALAQLCQDLDVPASQVMAIGDANNDLEMLRYAYHSVAMGNSEDHIKDLCRYTTATNNESGVAKIIQELVL</sequence>
<evidence type="ECO:0000313" key="1">
    <source>
        <dbReference type="EMBL" id="MFC3928371.1"/>
    </source>
</evidence>